<dbReference type="Proteomes" id="UP000008316">
    <property type="component" value="Chromosome 1"/>
</dbReference>
<dbReference type="SUPFAM" id="SSF109998">
    <property type="entry name" value="Triger factor/SurA peptide-binding domain-like"/>
    <property type="match status" value="1"/>
</dbReference>
<dbReference type="KEGG" id="bgd:bgla_1g24710"/>
<dbReference type="Pfam" id="PF13145">
    <property type="entry name" value="Rotamase_2"/>
    <property type="match status" value="1"/>
</dbReference>
<evidence type="ECO:0000259" key="7">
    <source>
        <dbReference type="PROSITE" id="PS50198"/>
    </source>
</evidence>
<feature type="signal peptide" evidence="6">
    <location>
        <begin position="1"/>
        <end position="42"/>
    </location>
</feature>
<evidence type="ECO:0000256" key="4">
    <source>
        <dbReference type="ARBA" id="ARBA00023110"/>
    </source>
</evidence>
<dbReference type="HOGENOM" id="CLU_034646_1_1_4"/>
<dbReference type="EMBL" id="CP002599">
    <property type="protein sequence ID" value="AEA61095.1"/>
    <property type="molecule type" value="Genomic_DNA"/>
</dbReference>
<dbReference type="InterPro" id="IPR000297">
    <property type="entry name" value="PPIase_PpiC"/>
</dbReference>
<proteinExistence type="inferred from homology"/>
<keyword evidence="9" id="KW-1185">Reference proteome</keyword>
<dbReference type="InterPro" id="IPR046357">
    <property type="entry name" value="PPIase_dom_sf"/>
</dbReference>
<dbReference type="RefSeq" id="WP_013698423.1">
    <property type="nucleotide sequence ID" value="NC_015381.1"/>
</dbReference>
<evidence type="ECO:0000256" key="2">
    <source>
        <dbReference type="ARBA" id="ARBA00007656"/>
    </source>
</evidence>
<reference evidence="8 9" key="1">
    <citation type="journal article" date="2011" name="J. Bacteriol.">
        <title>Complete genome sequence of Burkholderia gladioli BSR3.</title>
        <authorList>
            <person name="Seo Y.S."/>
            <person name="Lim J."/>
            <person name="Choi B.S."/>
            <person name="Kim H."/>
            <person name="Goo E."/>
            <person name="Lee B."/>
            <person name="Lim J.S."/>
            <person name="Choi I.Y."/>
            <person name="Moon J.S."/>
            <person name="Kim J."/>
            <person name="Hwang I."/>
        </authorList>
    </citation>
    <scope>NUCLEOTIDE SEQUENCE [LARGE SCALE GENOMIC DNA]</scope>
    <source>
        <strain evidence="8 9">BSR3</strain>
    </source>
</reference>
<keyword evidence="6" id="KW-0732">Signal</keyword>
<dbReference type="PROSITE" id="PS50198">
    <property type="entry name" value="PPIC_PPIASE_2"/>
    <property type="match status" value="1"/>
</dbReference>
<evidence type="ECO:0000256" key="1">
    <source>
        <dbReference type="ARBA" id="ARBA00000971"/>
    </source>
</evidence>
<evidence type="ECO:0000256" key="5">
    <source>
        <dbReference type="PROSITE-ProRule" id="PRU00278"/>
    </source>
</evidence>
<dbReference type="InterPro" id="IPR050245">
    <property type="entry name" value="PrsA_foldase"/>
</dbReference>
<comment type="catalytic activity">
    <reaction evidence="1">
        <text>[protein]-peptidylproline (omega=180) = [protein]-peptidylproline (omega=0)</text>
        <dbReference type="Rhea" id="RHEA:16237"/>
        <dbReference type="Rhea" id="RHEA-COMP:10747"/>
        <dbReference type="Rhea" id="RHEA-COMP:10748"/>
        <dbReference type="ChEBI" id="CHEBI:83833"/>
        <dbReference type="ChEBI" id="CHEBI:83834"/>
        <dbReference type="EC" id="5.2.1.8"/>
    </reaction>
</comment>
<feature type="domain" description="PpiC" evidence="7">
    <location>
        <begin position="161"/>
        <end position="281"/>
    </location>
</feature>
<name>F2LES8_BURGS</name>
<dbReference type="PANTHER" id="PTHR47245:SF2">
    <property type="entry name" value="PEPTIDYL-PROLYL CIS-TRANS ISOMERASE HP_0175-RELATED"/>
    <property type="match status" value="1"/>
</dbReference>
<dbReference type="InterPro" id="IPR027304">
    <property type="entry name" value="Trigger_fact/SurA_dom_sf"/>
</dbReference>
<sequence length="325" mass="34757">MNFETTMPAASAGRRNTKRRRALATWALAMVCQYGVAPAALAIGNSARAGSVDAADNAADNAAIVPAAASGAVAPLPANAIARVNDVLITRDQFEQARRVANTPDTPEARAALKNQLIAREVLRQAAVKAHYDTQAQVLAVVEQAKTTAMTEFWLHDQVRPASVTDAQVRAKYDEVVGLLGDTELKPSAIVLKDRAAADAALAQLERGADFAQLARQLSQGPGAQQGGALNWVSFRLPIPEGGEQNWPQPLARALVALPRGGMSREPIEAAGGYWILRVDDKRATRIPAFDDVKAALRQQLETAALQRATIEVVVDLLKQARIQQ</sequence>
<keyword evidence="4 5" id="KW-0697">Rotamase</keyword>
<dbReference type="PANTHER" id="PTHR47245">
    <property type="entry name" value="PEPTIDYLPROLYL ISOMERASE"/>
    <property type="match status" value="1"/>
</dbReference>
<dbReference type="GO" id="GO:0003755">
    <property type="term" value="F:peptidyl-prolyl cis-trans isomerase activity"/>
    <property type="evidence" value="ECO:0007669"/>
    <property type="project" value="UniProtKB-KW"/>
</dbReference>
<gene>
    <name evidence="8" type="ordered locus">bgla_1g24710</name>
</gene>
<organism evidence="8 9">
    <name type="scientific">Burkholderia gladioli (strain BSR3)</name>
    <dbReference type="NCBI Taxonomy" id="999541"/>
    <lineage>
        <taxon>Bacteria</taxon>
        <taxon>Pseudomonadati</taxon>
        <taxon>Pseudomonadota</taxon>
        <taxon>Betaproteobacteria</taxon>
        <taxon>Burkholderiales</taxon>
        <taxon>Burkholderiaceae</taxon>
        <taxon>Burkholderia</taxon>
    </lineage>
</organism>
<evidence type="ECO:0000313" key="9">
    <source>
        <dbReference type="Proteomes" id="UP000008316"/>
    </source>
</evidence>
<dbReference type="EC" id="5.2.1.8" evidence="3"/>
<evidence type="ECO:0000256" key="3">
    <source>
        <dbReference type="ARBA" id="ARBA00013194"/>
    </source>
</evidence>
<protein>
    <recommendedName>
        <fullName evidence="3">peptidylprolyl isomerase</fullName>
        <ecNumber evidence="3">5.2.1.8</ecNumber>
    </recommendedName>
</protein>
<dbReference type="eggNOG" id="COG0760">
    <property type="taxonomic scope" value="Bacteria"/>
</dbReference>
<dbReference type="Gene3D" id="3.10.50.40">
    <property type="match status" value="1"/>
</dbReference>
<keyword evidence="5 8" id="KW-0413">Isomerase</keyword>
<dbReference type="SUPFAM" id="SSF54534">
    <property type="entry name" value="FKBP-like"/>
    <property type="match status" value="1"/>
</dbReference>
<evidence type="ECO:0000313" key="8">
    <source>
        <dbReference type="EMBL" id="AEA61095.1"/>
    </source>
</evidence>
<dbReference type="STRING" id="999541.bgla_1g24710"/>
<accession>F2LES8</accession>
<comment type="similarity">
    <text evidence="2">Belongs to the PpiC/parvulin rotamase family.</text>
</comment>
<feature type="chain" id="PRO_5007914033" description="peptidylprolyl isomerase" evidence="6">
    <location>
        <begin position="43"/>
        <end position="325"/>
    </location>
</feature>
<evidence type="ECO:0000256" key="6">
    <source>
        <dbReference type="SAM" id="SignalP"/>
    </source>
</evidence>
<dbReference type="AlphaFoldDB" id="F2LES8"/>